<reference evidence="2 3" key="1">
    <citation type="submission" date="2022-03" db="EMBL/GenBank/DDBJ databases">
        <authorList>
            <person name="Macdonald S."/>
            <person name="Ahmed S."/>
            <person name="Newling K."/>
        </authorList>
    </citation>
    <scope>NUCLEOTIDE SEQUENCE [LARGE SCALE GENOMIC DNA]</scope>
</reference>
<proteinExistence type="predicted"/>
<dbReference type="NCBIfam" id="TIGR01640">
    <property type="entry name" value="F_box_assoc_1"/>
    <property type="match status" value="1"/>
</dbReference>
<dbReference type="InterPro" id="IPR011043">
    <property type="entry name" value="Gal_Oxase/kelch_b-propeller"/>
</dbReference>
<name>A0ABC8LI94_ERUVS</name>
<dbReference type="InterPro" id="IPR017451">
    <property type="entry name" value="F-box-assoc_interact_dom"/>
</dbReference>
<accession>A0ABC8LI94</accession>
<dbReference type="Proteomes" id="UP001642260">
    <property type="component" value="Unassembled WGS sequence"/>
</dbReference>
<comment type="caution">
    <text evidence="2">The sequence shown here is derived from an EMBL/GenBank/DDBJ whole genome shotgun (WGS) entry which is preliminary data.</text>
</comment>
<evidence type="ECO:0000259" key="1">
    <source>
        <dbReference type="Pfam" id="PF08268"/>
    </source>
</evidence>
<sequence length="285" mass="31622">MFCVYQISKGLDYIFSRKCFLGYDEATRVFKVLWPTRYDKPLVYTVISGGQGSWRQIACKPPHIVFLSCAMCEGGVLYYAAISLYGLKSIVMCFNVNSEKFKYRPLPEGVSLHDDATMVNYNGKVALVNKKSKTGVFQICVRNEVSGEWELHQLVIPGWRANVGNDHMMFSFVGTIGTGELVFTAPDSLHDGSESVLHYNTDQPEEGKKFKMFSVGAVNGGTDLRLYNPIANTILQLPVTLGGLPDECLFGYDEANGVFKVLGFFGSRFEVYTAAISGTGEGSWR</sequence>
<dbReference type="AlphaFoldDB" id="A0ABC8LI94"/>
<feature type="domain" description="F-box associated beta-propeller type 3" evidence="1">
    <location>
        <begin position="18"/>
        <end position="203"/>
    </location>
</feature>
<dbReference type="PANTHER" id="PTHR31111">
    <property type="entry name" value="BNAA05G37150D PROTEIN-RELATED"/>
    <property type="match status" value="1"/>
</dbReference>
<dbReference type="InterPro" id="IPR013187">
    <property type="entry name" value="F-box-assoc_dom_typ3"/>
</dbReference>
<dbReference type="Pfam" id="PF08268">
    <property type="entry name" value="FBA_3"/>
    <property type="match status" value="1"/>
</dbReference>
<dbReference type="EMBL" id="CAKOAT010577376">
    <property type="protein sequence ID" value="CAH8383174.1"/>
    <property type="molecule type" value="Genomic_DNA"/>
</dbReference>
<protein>
    <recommendedName>
        <fullName evidence="1">F-box associated beta-propeller type 3 domain-containing protein</fullName>
    </recommendedName>
</protein>
<organism evidence="2 3">
    <name type="scientific">Eruca vesicaria subsp. sativa</name>
    <name type="common">Garden rocket</name>
    <name type="synonym">Eruca sativa</name>
    <dbReference type="NCBI Taxonomy" id="29727"/>
    <lineage>
        <taxon>Eukaryota</taxon>
        <taxon>Viridiplantae</taxon>
        <taxon>Streptophyta</taxon>
        <taxon>Embryophyta</taxon>
        <taxon>Tracheophyta</taxon>
        <taxon>Spermatophyta</taxon>
        <taxon>Magnoliopsida</taxon>
        <taxon>eudicotyledons</taxon>
        <taxon>Gunneridae</taxon>
        <taxon>Pentapetalae</taxon>
        <taxon>rosids</taxon>
        <taxon>malvids</taxon>
        <taxon>Brassicales</taxon>
        <taxon>Brassicaceae</taxon>
        <taxon>Brassiceae</taxon>
        <taxon>Eruca</taxon>
    </lineage>
</organism>
<keyword evidence="3" id="KW-1185">Reference proteome</keyword>
<dbReference type="SUPFAM" id="SSF50965">
    <property type="entry name" value="Galactose oxidase, central domain"/>
    <property type="match status" value="1"/>
</dbReference>
<evidence type="ECO:0000313" key="3">
    <source>
        <dbReference type="Proteomes" id="UP001642260"/>
    </source>
</evidence>
<evidence type="ECO:0000313" key="2">
    <source>
        <dbReference type="EMBL" id="CAH8383174.1"/>
    </source>
</evidence>
<dbReference type="PANTHER" id="PTHR31111:SF125">
    <property type="entry name" value="F-BOX PROTEIN CPR30-LIKE"/>
    <property type="match status" value="1"/>
</dbReference>
<gene>
    <name evidence="2" type="ORF">ERUC_LOCUS35657</name>
</gene>